<accession>A0A6I6N7Z3</accession>
<protein>
    <submittedName>
        <fullName evidence="2">Uncharacterized protein</fullName>
    </submittedName>
</protein>
<organism evidence="2 3">
    <name type="scientific">Streptomyces broussonetiae</name>
    <dbReference type="NCBI Taxonomy" id="2686304"/>
    <lineage>
        <taxon>Bacteria</taxon>
        <taxon>Bacillati</taxon>
        <taxon>Actinomycetota</taxon>
        <taxon>Actinomycetes</taxon>
        <taxon>Kitasatosporales</taxon>
        <taxon>Streptomycetaceae</taxon>
        <taxon>Streptomyces</taxon>
    </lineage>
</organism>
<evidence type="ECO:0000313" key="3">
    <source>
        <dbReference type="Proteomes" id="UP000436138"/>
    </source>
</evidence>
<keyword evidence="3" id="KW-1185">Reference proteome</keyword>
<evidence type="ECO:0000313" key="2">
    <source>
        <dbReference type="EMBL" id="QHA09023.1"/>
    </source>
</evidence>
<dbReference type="Proteomes" id="UP000436138">
    <property type="component" value="Chromosome"/>
</dbReference>
<sequence>MDPPGTTHRPPRLRLPARACRPLRPSPRRRPRRPSPPPATPSTRTTSPPAFPGANCTMQGVATLDEKKRQARLIFDGSTGKGHITFAGVPDKVFGDRDRRQGDRRPTTAHSSPASTASSAAS</sequence>
<feature type="compositionally biased region" description="Low complexity" evidence="1">
    <location>
        <begin position="108"/>
        <end position="122"/>
    </location>
</feature>
<feature type="region of interest" description="Disordered" evidence="1">
    <location>
        <begin position="1"/>
        <end position="57"/>
    </location>
</feature>
<gene>
    <name evidence="2" type="ORF">GQF42_42575</name>
</gene>
<dbReference type="AlphaFoldDB" id="A0A6I6N7Z3"/>
<feature type="compositionally biased region" description="Low complexity" evidence="1">
    <location>
        <begin position="14"/>
        <end position="23"/>
    </location>
</feature>
<name>A0A6I6N7Z3_9ACTN</name>
<evidence type="ECO:0000256" key="1">
    <source>
        <dbReference type="SAM" id="MobiDB-lite"/>
    </source>
</evidence>
<reference evidence="2 3" key="1">
    <citation type="submission" date="2019-12" db="EMBL/GenBank/DDBJ databases">
        <title>Streptomyces sp. strain T44 isolated from rhizosphere soil of Broussonetia papyrifera.</title>
        <authorList>
            <person name="Mo P."/>
        </authorList>
    </citation>
    <scope>NUCLEOTIDE SEQUENCE [LARGE SCALE GENOMIC DNA]</scope>
    <source>
        <strain evidence="2 3">T44</strain>
    </source>
</reference>
<feature type="compositionally biased region" description="Basic and acidic residues" evidence="1">
    <location>
        <begin position="93"/>
        <end position="106"/>
    </location>
</feature>
<dbReference type="EMBL" id="CP047020">
    <property type="protein sequence ID" value="QHA09023.1"/>
    <property type="molecule type" value="Genomic_DNA"/>
</dbReference>
<feature type="region of interest" description="Disordered" evidence="1">
    <location>
        <begin position="77"/>
        <end position="122"/>
    </location>
</feature>
<proteinExistence type="predicted"/>
<dbReference type="KEGG" id="sbro:GQF42_42575"/>